<dbReference type="EMBL" id="CP111016">
    <property type="protein sequence ID" value="WAR05324.1"/>
    <property type="molecule type" value="Genomic_DNA"/>
</dbReference>
<evidence type="ECO:0000313" key="2">
    <source>
        <dbReference type="EMBL" id="WAR05324.1"/>
    </source>
</evidence>
<protein>
    <submittedName>
        <fullName evidence="2">Uncharacterized protein</fullName>
    </submittedName>
</protein>
<accession>A0ABY7E7Z3</accession>
<gene>
    <name evidence="2" type="ORF">MAR_020693</name>
</gene>
<keyword evidence="3" id="KW-1185">Reference proteome</keyword>
<proteinExistence type="predicted"/>
<dbReference type="Proteomes" id="UP001164746">
    <property type="component" value="Chromosome 5"/>
</dbReference>
<sequence>MVIMTCSQGFLVASIFALLTLVCVDASVPINITYRNDNHVCPSSRARWQDFTVYLETKPRLCMIQITFNARYKREAIYTDTWWSNTVDYIYKTVYDPVVTFLDAYKGHTLDTQASPLQPPTVYDPEVRMVDLHSWQNTWYG</sequence>
<feature type="chain" id="PRO_5045897598" evidence="1">
    <location>
        <begin position="27"/>
        <end position="141"/>
    </location>
</feature>
<organism evidence="2 3">
    <name type="scientific">Mya arenaria</name>
    <name type="common">Soft-shell clam</name>
    <dbReference type="NCBI Taxonomy" id="6604"/>
    <lineage>
        <taxon>Eukaryota</taxon>
        <taxon>Metazoa</taxon>
        <taxon>Spiralia</taxon>
        <taxon>Lophotrochozoa</taxon>
        <taxon>Mollusca</taxon>
        <taxon>Bivalvia</taxon>
        <taxon>Autobranchia</taxon>
        <taxon>Heteroconchia</taxon>
        <taxon>Euheterodonta</taxon>
        <taxon>Imparidentia</taxon>
        <taxon>Neoheterodontei</taxon>
        <taxon>Myida</taxon>
        <taxon>Myoidea</taxon>
        <taxon>Myidae</taxon>
        <taxon>Mya</taxon>
    </lineage>
</organism>
<evidence type="ECO:0000256" key="1">
    <source>
        <dbReference type="SAM" id="SignalP"/>
    </source>
</evidence>
<name>A0ABY7E7Z3_MYAAR</name>
<evidence type="ECO:0000313" key="3">
    <source>
        <dbReference type="Proteomes" id="UP001164746"/>
    </source>
</evidence>
<keyword evidence="1" id="KW-0732">Signal</keyword>
<feature type="signal peptide" evidence="1">
    <location>
        <begin position="1"/>
        <end position="26"/>
    </location>
</feature>
<reference evidence="2" key="1">
    <citation type="submission" date="2022-11" db="EMBL/GenBank/DDBJ databases">
        <title>Centuries of genome instability and evolution in soft-shell clam transmissible cancer (bioRxiv).</title>
        <authorList>
            <person name="Hart S.F.M."/>
            <person name="Yonemitsu M.A."/>
            <person name="Giersch R.M."/>
            <person name="Beal B.F."/>
            <person name="Arriagada G."/>
            <person name="Davis B.W."/>
            <person name="Ostrander E.A."/>
            <person name="Goff S.P."/>
            <person name="Metzger M.J."/>
        </authorList>
    </citation>
    <scope>NUCLEOTIDE SEQUENCE</scope>
    <source>
        <strain evidence="2">MELC-2E11</strain>
        <tissue evidence="2">Siphon/mantle</tissue>
    </source>
</reference>